<evidence type="ECO:0000313" key="2">
    <source>
        <dbReference type="EMBL" id="JAE14747.1"/>
    </source>
</evidence>
<proteinExistence type="predicted"/>
<protein>
    <submittedName>
        <fullName evidence="2">Uncharacterized protein</fullName>
    </submittedName>
</protein>
<keyword evidence="1" id="KW-1133">Transmembrane helix</keyword>
<keyword evidence="1" id="KW-0812">Transmembrane</keyword>
<evidence type="ECO:0000256" key="1">
    <source>
        <dbReference type="SAM" id="Phobius"/>
    </source>
</evidence>
<sequence length="38" mass="4278">MSVFSSLLIGLFKLTMQSWVVLSLVLWSVLLLQLLLSV</sequence>
<reference evidence="2" key="2">
    <citation type="journal article" date="2015" name="Data Brief">
        <title>Shoot transcriptome of the giant reed, Arundo donax.</title>
        <authorList>
            <person name="Barrero R.A."/>
            <person name="Guerrero F.D."/>
            <person name="Moolhuijzen P."/>
            <person name="Goolsby J.A."/>
            <person name="Tidwell J."/>
            <person name="Bellgard S.E."/>
            <person name="Bellgard M.I."/>
        </authorList>
    </citation>
    <scope>NUCLEOTIDE SEQUENCE</scope>
    <source>
        <tissue evidence="2">Shoot tissue taken approximately 20 cm above the soil surface</tissue>
    </source>
</reference>
<dbReference type="AlphaFoldDB" id="A0A0A9FR32"/>
<keyword evidence="1" id="KW-0472">Membrane</keyword>
<name>A0A0A9FR32_ARUDO</name>
<organism evidence="2">
    <name type="scientific">Arundo donax</name>
    <name type="common">Giant reed</name>
    <name type="synonym">Donax arundinaceus</name>
    <dbReference type="NCBI Taxonomy" id="35708"/>
    <lineage>
        <taxon>Eukaryota</taxon>
        <taxon>Viridiplantae</taxon>
        <taxon>Streptophyta</taxon>
        <taxon>Embryophyta</taxon>
        <taxon>Tracheophyta</taxon>
        <taxon>Spermatophyta</taxon>
        <taxon>Magnoliopsida</taxon>
        <taxon>Liliopsida</taxon>
        <taxon>Poales</taxon>
        <taxon>Poaceae</taxon>
        <taxon>PACMAD clade</taxon>
        <taxon>Arundinoideae</taxon>
        <taxon>Arundineae</taxon>
        <taxon>Arundo</taxon>
    </lineage>
</organism>
<feature type="transmembrane region" description="Helical" evidence="1">
    <location>
        <begin position="16"/>
        <end position="36"/>
    </location>
</feature>
<dbReference type="EMBL" id="GBRH01183149">
    <property type="protein sequence ID" value="JAE14747.1"/>
    <property type="molecule type" value="Transcribed_RNA"/>
</dbReference>
<accession>A0A0A9FR32</accession>
<reference evidence="2" key="1">
    <citation type="submission" date="2014-09" db="EMBL/GenBank/DDBJ databases">
        <authorList>
            <person name="Magalhaes I.L.F."/>
            <person name="Oliveira U."/>
            <person name="Santos F.R."/>
            <person name="Vidigal T.H.D.A."/>
            <person name="Brescovit A.D."/>
            <person name="Santos A.J."/>
        </authorList>
    </citation>
    <scope>NUCLEOTIDE SEQUENCE</scope>
    <source>
        <tissue evidence="2">Shoot tissue taken approximately 20 cm above the soil surface</tissue>
    </source>
</reference>